<comment type="caution">
    <text evidence="1">The sequence shown here is derived from an EMBL/GenBank/DDBJ whole genome shotgun (WGS) entry which is preliminary data.</text>
</comment>
<dbReference type="RefSeq" id="WP_188428674.1">
    <property type="nucleotide sequence ID" value="NZ_BAABKH010000005.1"/>
</dbReference>
<protein>
    <submittedName>
        <fullName evidence="1">Uncharacterized protein</fullName>
    </submittedName>
</protein>
<dbReference type="InterPro" id="IPR032710">
    <property type="entry name" value="NTF2-like_dom_sf"/>
</dbReference>
<dbReference type="SUPFAM" id="SSF54427">
    <property type="entry name" value="NTF2-like"/>
    <property type="match status" value="1"/>
</dbReference>
<dbReference type="EMBL" id="BMEM01000001">
    <property type="protein sequence ID" value="GGF45682.1"/>
    <property type="molecule type" value="Genomic_DNA"/>
</dbReference>
<dbReference type="Proteomes" id="UP000605670">
    <property type="component" value="Unassembled WGS sequence"/>
</dbReference>
<gene>
    <name evidence="1" type="ORF">GCM10011366_11780</name>
</gene>
<keyword evidence="2" id="KW-1185">Reference proteome</keyword>
<organism evidence="1 2">
    <name type="scientific">Ornithinimicrobium tianjinense</name>
    <dbReference type="NCBI Taxonomy" id="1195761"/>
    <lineage>
        <taxon>Bacteria</taxon>
        <taxon>Bacillati</taxon>
        <taxon>Actinomycetota</taxon>
        <taxon>Actinomycetes</taxon>
        <taxon>Micrococcales</taxon>
        <taxon>Ornithinimicrobiaceae</taxon>
        <taxon>Ornithinimicrobium</taxon>
    </lineage>
</organism>
<evidence type="ECO:0000313" key="1">
    <source>
        <dbReference type="EMBL" id="GGF45682.1"/>
    </source>
</evidence>
<accession>A0A917BJJ0</accession>
<dbReference type="AlphaFoldDB" id="A0A917BJJ0"/>
<proteinExistence type="predicted"/>
<reference evidence="1" key="1">
    <citation type="journal article" date="2014" name="Int. J. Syst. Evol. Microbiol.">
        <title>Complete genome sequence of Corynebacterium casei LMG S-19264T (=DSM 44701T), isolated from a smear-ripened cheese.</title>
        <authorList>
            <consortium name="US DOE Joint Genome Institute (JGI-PGF)"/>
            <person name="Walter F."/>
            <person name="Albersmeier A."/>
            <person name="Kalinowski J."/>
            <person name="Ruckert C."/>
        </authorList>
    </citation>
    <scope>NUCLEOTIDE SEQUENCE</scope>
    <source>
        <strain evidence="1">CGMCC 1.12160</strain>
    </source>
</reference>
<evidence type="ECO:0000313" key="2">
    <source>
        <dbReference type="Proteomes" id="UP000605670"/>
    </source>
</evidence>
<reference evidence="1" key="2">
    <citation type="submission" date="2020-09" db="EMBL/GenBank/DDBJ databases">
        <authorList>
            <person name="Sun Q."/>
            <person name="Zhou Y."/>
        </authorList>
    </citation>
    <scope>NUCLEOTIDE SEQUENCE</scope>
    <source>
        <strain evidence="1">CGMCC 1.12160</strain>
    </source>
</reference>
<name>A0A917BJJ0_9MICO</name>
<sequence length="148" mass="15656">MSGRAGKVLAVVVGVLVLLAVVAGVISATRERPELPAGSPEATVQDYVTLIYDDDLEGAAELLDPDGSCTVEDLDLAFVDQAARVVLRDTSVDGDRATVRVGLVHPSGSPLGDEFTQDETFRLVRSPDGWVITGDPWPVYGCGKEPHP</sequence>